<evidence type="ECO:0000256" key="5">
    <source>
        <dbReference type="ARBA" id="ARBA00022801"/>
    </source>
</evidence>
<keyword evidence="8 10" id="KW-0539">Nucleus</keyword>
<proteinExistence type="inferred from homology"/>
<evidence type="ECO:0000256" key="2">
    <source>
        <dbReference type="ARBA" id="ARBA00022490"/>
    </source>
</evidence>
<evidence type="ECO:0000256" key="7">
    <source>
        <dbReference type="ARBA" id="ARBA00023145"/>
    </source>
</evidence>
<dbReference type="SUPFAM" id="SSF56235">
    <property type="entry name" value="N-terminal nucleophile aminohydrolases (Ntn hydrolases)"/>
    <property type="match status" value="1"/>
</dbReference>
<dbReference type="Pfam" id="PF00227">
    <property type="entry name" value="Proteasome"/>
    <property type="match status" value="1"/>
</dbReference>
<keyword evidence="12" id="KW-1185">Reference proteome</keyword>
<protein>
    <recommendedName>
        <fullName evidence="10">Proteasome subunit beta</fullName>
    </recommendedName>
</protein>
<keyword evidence="7" id="KW-0865">Zymogen</keyword>
<keyword evidence="6 10" id="KW-0647">Proteasome</keyword>
<dbReference type="AlphaFoldDB" id="A0A9W7XIH9"/>
<dbReference type="PRINTS" id="PR00141">
    <property type="entry name" value="PROTEASOME"/>
</dbReference>
<evidence type="ECO:0000256" key="9">
    <source>
        <dbReference type="PIRSR" id="PIRSR600243-1"/>
    </source>
</evidence>
<comment type="catalytic activity">
    <reaction evidence="1">
        <text>Cleavage of peptide bonds with very broad specificity.</text>
        <dbReference type="EC" id="3.4.25.1"/>
    </reaction>
</comment>
<dbReference type="InterPro" id="IPR029055">
    <property type="entry name" value="Ntn_hydrolases_N"/>
</dbReference>
<evidence type="ECO:0000313" key="12">
    <source>
        <dbReference type="Proteomes" id="UP001145021"/>
    </source>
</evidence>
<sequence>MNRFVEQLVNDNNPANLEEVGYASNGMHFELASGNNPAAFTEQFTDVKSEKDARIKIAHGTTTLAFKFKEGVIVATDSRATMGNVISSQSVKKVIEINPYLLGTMAGGAADCSFWERVLGMECRLYELRNKKRISVAAASKLLSNLVYRYKGMGLSMGTMVAGWDGKGPGLYYVDSDGERLCNDLFSVGSGSTFAYGVLDSHYRYDMSVDEAKDLARRAIYHATHRDAFSGGVVRMYWVNQNGWVAYPLEDVGQLYYEYHPEIQLTNAVDSPLNATA</sequence>
<keyword evidence="5 11" id="KW-0378">Hydrolase</keyword>
<accession>A0A9W7XIH9</accession>
<comment type="subunit">
    <text evidence="10">Component of the proteasome complex.</text>
</comment>
<organism evidence="11 12">
    <name type="scientific">Coemansia asiatica</name>
    <dbReference type="NCBI Taxonomy" id="1052880"/>
    <lineage>
        <taxon>Eukaryota</taxon>
        <taxon>Fungi</taxon>
        <taxon>Fungi incertae sedis</taxon>
        <taxon>Zoopagomycota</taxon>
        <taxon>Kickxellomycotina</taxon>
        <taxon>Kickxellomycetes</taxon>
        <taxon>Kickxellales</taxon>
        <taxon>Kickxellaceae</taxon>
        <taxon>Coemansia</taxon>
    </lineage>
</organism>
<name>A0A9W7XIH9_9FUNG</name>
<evidence type="ECO:0000313" key="11">
    <source>
        <dbReference type="EMBL" id="KAJ1643949.1"/>
    </source>
</evidence>
<dbReference type="GO" id="GO:0004298">
    <property type="term" value="F:threonine-type endopeptidase activity"/>
    <property type="evidence" value="ECO:0007669"/>
    <property type="project" value="UniProtKB-KW"/>
</dbReference>
<dbReference type="InterPro" id="IPR001353">
    <property type="entry name" value="Proteasome_sua/b"/>
</dbReference>
<keyword evidence="4" id="KW-0888">Threonine protease</keyword>
<dbReference type="PROSITE" id="PS51476">
    <property type="entry name" value="PROTEASOME_BETA_2"/>
    <property type="match status" value="1"/>
</dbReference>
<dbReference type="Gene3D" id="3.60.20.10">
    <property type="entry name" value="Glutamine Phosphoribosylpyrophosphate, subunit 1, domain 1"/>
    <property type="match status" value="1"/>
</dbReference>
<comment type="similarity">
    <text evidence="10">Belongs to the peptidase T1B family.</text>
</comment>
<evidence type="ECO:0000256" key="3">
    <source>
        <dbReference type="ARBA" id="ARBA00022670"/>
    </source>
</evidence>
<dbReference type="GO" id="GO:0005737">
    <property type="term" value="C:cytoplasm"/>
    <property type="evidence" value="ECO:0007669"/>
    <property type="project" value="UniProtKB-SubCell"/>
</dbReference>
<comment type="subcellular location">
    <subcellularLocation>
        <location evidence="10">Cytoplasm</location>
    </subcellularLocation>
    <subcellularLocation>
        <location evidence="10">Nucleus</location>
    </subcellularLocation>
</comment>
<dbReference type="FunFam" id="3.60.20.10:FF:000034">
    <property type="entry name" value="Proteasome subunit beta"/>
    <property type="match status" value="1"/>
</dbReference>
<comment type="function">
    <text evidence="10">Component of the proteasome, a multicatalytic proteinase complex which is characterized by its ability to cleave peptides with Arg, Phe, Tyr, Leu, and Glu adjacent to the leaving group at neutral or slightly basic pH. The proteasome has an ATP-dependent proteolytic activity.</text>
</comment>
<dbReference type="PROSITE" id="PS00854">
    <property type="entry name" value="PROTEASOME_BETA_1"/>
    <property type="match status" value="1"/>
</dbReference>
<evidence type="ECO:0000256" key="8">
    <source>
        <dbReference type="ARBA" id="ARBA00023242"/>
    </source>
</evidence>
<dbReference type="PANTHER" id="PTHR32194">
    <property type="entry name" value="METALLOPROTEASE TLDD"/>
    <property type="match status" value="1"/>
</dbReference>
<keyword evidence="3" id="KW-0645">Protease</keyword>
<dbReference type="GO" id="GO:0019774">
    <property type="term" value="C:proteasome core complex, beta-subunit complex"/>
    <property type="evidence" value="ECO:0007669"/>
    <property type="project" value="UniProtKB-ARBA"/>
</dbReference>
<evidence type="ECO:0000256" key="1">
    <source>
        <dbReference type="ARBA" id="ARBA00001198"/>
    </source>
</evidence>
<dbReference type="GO" id="GO:0005634">
    <property type="term" value="C:nucleus"/>
    <property type="evidence" value="ECO:0007669"/>
    <property type="project" value="UniProtKB-SubCell"/>
</dbReference>
<comment type="caution">
    <text evidence="11">The sequence shown here is derived from an EMBL/GenBank/DDBJ whole genome shotgun (WGS) entry which is preliminary data.</text>
</comment>
<reference evidence="11" key="1">
    <citation type="submission" date="2022-07" db="EMBL/GenBank/DDBJ databases">
        <title>Phylogenomic reconstructions and comparative analyses of Kickxellomycotina fungi.</title>
        <authorList>
            <person name="Reynolds N.K."/>
            <person name="Stajich J.E."/>
            <person name="Barry K."/>
            <person name="Grigoriev I.V."/>
            <person name="Crous P."/>
            <person name="Smith M.E."/>
        </authorList>
    </citation>
    <scope>NUCLEOTIDE SEQUENCE</scope>
    <source>
        <strain evidence="11">NBRC 105413</strain>
    </source>
</reference>
<gene>
    <name evidence="11" type="primary">PSMB5</name>
    <name evidence="11" type="ORF">LPJ64_004330</name>
</gene>
<dbReference type="GO" id="GO:0051603">
    <property type="term" value="P:proteolysis involved in protein catabolic process"/>
    <property type="evidence" value="ECO:0007669"/>
    <property type="project" value="InterPro"/>
</dbReference>
<dbReference type="InterPro" id="IPR000243">
    <property type="entry name" value="Pept_T1A_subB"/>
</dbReference>
<keyword evidence="2 10" id="KW-0963">Cytoplasm</keyword>
<dbReference type="CDD" id="cd03761">
    <property type="entry name" value="proteasome_beta_type_5"/>
    <property type="match status" value="1"/>
</dbReference>
<dbReference type="PANTHER" id="PTHR32194:SF3">
    <property type="entry name" value="PROTEASOME SUBUNIT BETA"/>
    <property type="match status" value="1"/>
</dbReference>
<evidence type="ECO:0000256" key="10">
    <source>
        <dbReference type="RuleBase" id="RU004203"/>
    </source>
</evidence>
<dbReference type="Proteomes" id="UP001145021">
    <property type="component" value="Unassembled WGS sequence"/>
</dbReference>
<dbReference type="InterPro" id="IPR016050">
    <property type="entry name" value="Proteasome_bsu_CS"/>
</dbReference>
<evidence type="ECO:0000256" key="4">
    <source>
        <dbReference type="ARBA" id="ARBA00022698"/>
    </source>
</evidence>
<dbReference type="EMBL" id="JANBOH010000205">
    <property type="protein sequence ID" value="KAJ1643949.1"/>
    <property type="molecule type" value="Genomic_DNA"/>
</dbReference>
<dbReference type="InterPro" id="IPR023333">
    <property type="entry name" value="Proteasome_suB-type"/>
</dbReference>
<evidence type="ECO:0000256" key="6">
    <source>
        <dbReference type="ARBA" id="ARBA00022942"/>
    </source>
</evidence>
<feature type="active site" description="Nucleophile" evidence="9">
    <location>
        <position position="61"/>
    </location>
</feature>